<dbReference type="RefSeq" id="WP_145313370.1">
    <property type="nucleotide sequence ID" value="NZ_CP037452.1"/>
</dbReference>
<feature type="region of interest" description="Disordered" evidence="1">
    <location>
        <begin position="1"/>
        <end position="42"/>
    </location>
</feature>
<dbReference type="Proteomes" id="UP000318313">
    <property type="component" value="Chromosome"/>
</dbReference>
<dbReference type="EMBL" id="CP037452">
    <property type="protein sequence ID" value="QDV53684.1"/>
    <property type="molecule type" value="Genomic_DNA"/>
</dbReference>
<feature type="compositionally biased region" description="Acidic residues" evidence="1">
    <location>
        <begin position="182"/>
        <end position="196"/>
    </location>
</feature>
<evidence type="ECO:0008006" key="5">
    <source>
        <dbReference type="Google" id="ProtNLM"/>
    </source>
</evidence>
<proteinExistence type="predicted"/>
<evidence type="ECO:0000256" key="1">
    <source>
        <dbReference type="SAM" id="MobiDB-lite"/>
    </source>
</evidence>
<dbReference type="Pfam" id="PF10097">
    <property type="entry name" value="DUF2335"/>
    <property type="match status" value="1"/>
</dbReference>
<feature type="compositionally biased region" description="Acidic residues" evidence="1">
    <location>
        <begin position="1"/>
        <end position="12"/>
    </location>
</feature>
<name>A0A518IKS8_9PLAN</name>
<feature type="region of interest" description="Disordered" evidence="1">
    <location>
        <begin position="176"/>
        <end position="196"/>
    </location>
</feature>
<organism evidence="3 4">
    <name type="scientific">Gimesia fumaroli</name>
    <dbReference type="NCBI Taxonomy" id="2527976"/>
    <lineage>
        <taxon>Bacteria</taxon>
        <taxon>Pseudomonadati</taxon>
        <taxon>Planctomycetota</taxon>
        <taxon>Planctomycetia</taxon>
        <taxon>Planctomycetales</taxon>
        <taxon>Planctomycetaceae</taxon>
        <taxon>Gimesia</taxon>
    </lineage>
</organism>
<evidence type="ECO:0000313" key="3">
    <source>
        <dbReference type="EMBL" id="QDV53684.1"/>
    </source>
</evidence>
<reference evidence="3 4" key="1">
    <citation type="submission" date="2019-03" db="EMBL/GenBank/DDBJ databases">
        <title>Deep-cultivation of Planctomycetes and their phenomic and genomic characterization uncovers novel biology.</title>
        <authorList>
            <person name="Wiegand S."/>
            <person name="Jogler M."/>
            <person name="Boedeker C."/>
            <person name="Pinto D."/>
            <person name="Vollmers J."/>
            <person name="Rivas-Marin E."/>
            <person name="Kohn T."/>
            <person name="Peeters S.H."/>
            <person name="Heuer A."/>
            <person name="Rast P."/>
            <person name="Oberbeckmann S."/>
            <person name="Bunk B."/>
            <person name="Jeske O."/>
            <person name="Meyerdierks A."/>
            <person name="Storesund J.E."/>
            <person name="Kallscheuer N."/>
            <person name="Luecker S."/>
            <person name="Lage O.M."/>
            <person name="Pohl T."/>
            <person name="Merkel B.J."/>
            <person name="Hornburger P."/>
            <person name="Mueller R.-W."/>
            <person name="Bruemmer F."/>
            <person name="Labrenz M."/>
            <person name="Spormann A.M."/>
            <person name="Op den Camp H."/>
            <person name="Overmann J."/>
            <person name="Amann R."/>
            <person name="Jetten M.S.M."/>
            <person name="Mascher T."/>
            <person name="Medema M.H."/>
            <person name="Devos D.P."/>
            <person name="Kaster A.-K."/>
            <person name="Ovreas L."/>
            <person name="Rohde M."/>
            <person name="Galperin M.Y."/>
            <person name="Jogler C."/>
        </authorList>
    </citation>
    <scope>NUCLEOTIDE SEQUENCE [LARGE SCALE GENOMIC DNA]</scope>
    <source>
        <strain evidence="3 4">Enr17</strain>
    </source>
</reference>
<dbReference type="AlphaFoldDB" id="A0A518IKS8"/>
<keyword evidence="4" id="KW-1185">Reference proteome</keyword>
<dbReference type="OrthoDB" id="7063521at2"/>
<evidence type="ECO:0000256" key="2">
    <source>
        <dbReference type="SAM" id="Phobius"/>
    </source>
</evidence>
<accession>A0A518IKS8</accession>
<gene>
    <name evidence="3" type="ORF">Enr17x_57650</name>
</gene>
<protein>
    <recommendedName>
        <fullName evidence="5">DUF2335 domain-containing protein</fullName>
    </recommendedName>
</protein>
<feature type="transmembrane region" description="Helical" evidence="2">
    <location>
        <begin position="156"/>
        <end position="175"/>
    </location>
</feature>
<feature type="compositionally biased region" description="Polar residues" evidence="1">
    <location>
        <begin position="25"/>
        <end position="42"/>
    </location>
</feature>
<keyword evidence="2" id="KW-0812">Transmembrane</keyword>
<keyword evidence="2" id="KW-1133">Transmembrane helix</keyword>
<sequence length="196" mass="21107">MSNQTDPEEELTEGAVNPDLEGLVLNNSASTETSESIAGLSQNDIDTQSVSTADVYYTSTTKATSLLKVSPYPDPEDLRRYEEIHPGAADRIFKLAEQEQANRHDLKKLLYSAQCEEMKRVHESDAHARNSAVLVSIVLAGSAVLIAIWGNSWSSAVIGSIIGAGSIASVVKSFMNGRSSPSDDDDDEQEESADSE</sequence>
<evidence type="ECO:0000313" key="4">
    <source>
        <dbReference type="Proteomes" id="UP000318313"/>
    </source>
</evidence>
<dbReference type="InterPro" id="IPR019284">
    <property type="entry name" value="RP532"/>
</dbReference>
<keyword evidence="2" id="KW-0472">Membrane</keyword>
<feature type="transmembrane region" description="Helical" evidence="2">
    <location>
        <begin position="128"/>
        <end position="150"/>
    </location>
</feature>
<dbReference type="KEGG" id="gfm:Enr17x_57650"/>